<dbReference type="PANTHER" id="PTHR43229">
    <property type="entry name" value="NODULATION PROTEIN J"/>
    <property type="match status" value="1"/>
</dbReference>
<comment type="similarity">
    <text evidence="5">Belongs to the ABC-2 integral membrane protein family.</text>
</comment>
<dbReference type="PROSITE" id="PS51012">
    <property type="entry name" value="ABC_TM2"/>
    <property type="match status" value="1"/>
</dbReference>
<feature type="transmembrane region" description="Helical" evidence="5">
    <location>
        <begin position="56"/>
        <end position="73"/>
    </location>
</feature>
<feature type="transmembrane region" description="Helical" evidence="5">
    <location>
        <begin position="118"/>
        <end position="138"/>
    </location>
</feature>
<dbReference type="AlphaFoldDB" id="A0A1F5ZI48"/>
<evidence type="ECO:0000256" key="3">
    <source>
        <dbReference type="ARBA" id="ARBA00022989"/>
    </source>
</evidence>
<dbReference type="GO" id="GO:0140359">
    <property type="term" value="F:ABC-type transporter activity"/>
    <property type="evidence" value="ECO:0007669"/>
    <property type="project" value="InterPro"/>
</dbReference>
<dbReference type="PANTHER" id="PTHR43229:SF3">
    <property type="entry name" value="ABC-TYPE MULTIDRUG TRANSPORT SYSTEM, PERMEASE COMPONENT"/>
    <property type="match status" value="1"/>
</dbReference>
<keyword evidence="4 5" id="KW-0472">Membrane</keyword>
<gene>
    <name evidence="7" type="ORF">A2Z00_03185</name>
</gene>
<keyword evidence="5" id="KW-1003">Cell membrane</keyword>
<keyword evidence="3 5" id="KW-1133">Transmembrane helix</keyword>
<proteinExistence type="inferred from homology"/>
<keyword evidence="2 5" id="KW-0812">Transmembrane</keyword>
<evidence type="ECO:0000313" key="7">
    <source>
        <dbReference type="EMBL" id="OGG12013.1"/>
    </source>
</evidence>
<feature type="domain" description="ABC transmembrane type-2" evidence="6">
    <location>
        <begin position="25"/>
        <end position="256"/>
    </location>
</feature>
<dbReference type="GO" id="GO:0005886">
    <property type="term" value="C:plasma membrane"/>
    <property type="evidence" value="ECO:0007669"/>
    <property type="project" value="UniProtKB-SubCell"/>
</dbReference>
<comment type="caution">
    <text evidence="7">The sequence shown here is derived from an EMBL/GenBank/DDBJ whole genome shotgun (WGS) entry which is preliminary data.</text>
</comment>
<comment type="subcellular location">
    <subcellularLocation>
        <location evidence="5">Cell membrane</location>
        <topology evidence="5">Multi-pass membrane protein</topology>
    </subcellularLocation>
    <subcellularLocation>
        <location evidence="1">Membrane</location>
        <topology evidence="1">Multi-pass membrane protein</topology>
    </subcellularLocation>
</comment>
<evidence type="ECO:0000256" key="4">
    <source>
        <dbReference type="ARBA" id="ARBA00023136"/>
    </source>
</evidence>
<protein>
    <recommendedName>
        <fullName evidence="5">Transport permease protein</fullName>
    </recommendedName>
</protein>
<dbReference type="EMBL" id="MFIZ01000005">
    <property type="protein sequence ID" value="OGG12013.1"/>
    <property type="molecule type" value="Genomic_DNA"/>
</dbReference>
<name>A0A1F5ZI48_9BACT</name>
<dbReference type="STRING" id="1798370.A2Z00_03185"/>
<feature type="transmembrane region" description="Helical" evidence="5">
    <location>
        <begin position="30"/>
        <end position="49"/>
    </location>
</feature>
<sequence>MKNFSWHRVFGIITRHLYNFRRTFDRVVDAFYLPSIDIILWGLTFSAISKEQGGSAVVYITNILLGVILWYVVWRGQYEITVNFLEELWSENMVNLFSTPLMLSEWTVALLSLGVMKLFLTVAFTAALAWFLYAVNIFRLGFLLIPFLVNLLVVGWWFGLFVSSLFLRWGTKVQTLAWAGGYLLMPFSAVYYPVSSLPIWMQIIGQFLPTTYVFEGMRAAIASGYVPLDMLIKSTVLNVLYFTLMLLLFVSSFRRAKERGLAHLR</sequence>
<evidence type="ECO:0000256" key="1">
    <source>
        <dbReference type="ARBA" id="ARBA00004141"/>
    </source>
</evidence>
<dbReference type="Pfam" id="PF01061">
    <property type="entry name" value="ABC2_membrane"/>
    <property type="match status" value="1"/>
</dbReference>
<evidence type="ECO:0000256" key="2">
    <source>
        <dbReference type="ARBA" id="ARBA00022692"/>
    </source>
</evidence>
<evidence type="ECO:0000259" key="6">
    <source>
        <dbReference type="PROSITE" id="PS51012"/>
    </source>
</evidence>
<dbReference type="InterPro" id="IPR013525">
    <property type="entry name" value="ABC2_TM"/>
</dbReference>
<dbReference type="Proteomes" id="UP000177268">
    <property type="component" value="Unassembled WGS sequence"/>
</dbReference>
<evidence type="ECO:0000256" key="5">
    <source>
        <dbReference type="RuleBase" id="RU361157"/>
    </source>
</evidence>
<dbReference type="InterPro" id="IPR051784">
    <property type="entry name" value="Nod_factor_ABC_transporter"/>
</dbReference>
<reference evidence="7 8" key="1">
    <citation type="journal article" date="2016" name="Nat. Commun.">
        <title>Thousands of microbial genomes shed light on interconnected biogeochemical processes in an aquifer system.</title>
        <authorList>
            <person name="Anantharaman K."/>
            <person name="Brown C.T."/>
            <person name="Hug L.A."/>
            <person name="Sharon I."/>
            <person name="Castelle C.J."/>
            <person name="Probst A.J."/>
            <person name="Thomas B.C."/>
            <person name="Singh A."/>
            <person name="Wilkins M.J."/>
            <person name="Karaoz U."/>
            <person name="Brodie E.L."/>
            <person name="Williams K.H."/>
            <person name="Hubbard S.S."/>
            <person name="Banfield J.F."/>
        </authorList>
    </citation>
    <scope>NUCLEOTIDE SEQUENCE [LARGE SCALE GENOMIC DNA]</scope>
</reference>
<dbReference type="InterPro" id="IPR047817">
    <property type="entry name" value="ABC2_TM_bact-type"/>
</dbReference>
<organism evidence="7 8">
    <name type="scientific">Candidatus Gottesmanbacteria bacterium RBG_13_45_10</name>
    <dbReference type="NCBI Taxonomy" id="1798370"/>
    <lineage>
        <taxon>Bacteria</taxon>
        <taxon>Candidatus Gottesmaniibacteriota</taxon>
    </lineage>
</organism>
<feature type="transmembrane region" description="Helical" evidence="5">
    <location>
        <begin position="230"/>
        <end position="250"/>
    </location>
</feature>
<evidence type="ECO:0000313" key="8">
    <source>
        <dbReference type="Proteomes" id="UP000177268"/>
    </source>
</evidence>
<feature type="transmembrane region" description="Helical" evidence="5">
    <location>
        <begin position="144"/>
        <end position="167"/>
    </location>
</feature>
<keyword evidence="5" id="KW-0813">Transport</keyword>
<accession>A0A1F5ZI48</accession>
<feature type="transmembrane region" description="Helical" evidence="5">
    <location>
        <begin position="176"/>
        <end position="194"/>
    </location>
</feature>